<evidence type="ECO:0000313" key="5">
    <source>
        <dbReference type="Proteomes" id="UP000186922"/>
    </source>
</evidence>
<keyword evidence="1" id="KW-0863">Zinc-finger</keyword>
<comment type="caution">
    <text evidence="4">The sequence shown here is derived from an EMBL/GenBank/DDBJ whole genome shotgun (WGS) entry which is preliminary data.</text>
</comment>
<feature type="compositionally biased region" description="Basic and acidic residues" evidence="2">
    <location>
        <begin position="134"/>
        <end position="149"/>
    </location>
</feature>
<organism evidence="4 5">
    <name type="scientific">Ramazzottius varieornatus</name>
    <name type="common">Water bear</name>
    <name type="synonym">Tardigrade</name>
    <dbReference type="NCBI Taxonomy" id="947166"/>
    <lineage>
        <taxon>Eukaryota</taxon>
        <taxon>Metazoa</taxon>
        <taxon>Ecdysozoa</taxon>
        <taxon>Tardigrada</taxon>
        <taxon>Eutardigrada</taxon>
        <taxon>Parachela</taxon>
        <taxon>Hypsibioidea</taxon>
        <taxon>Ramazzottiidae</taxon>
        <taxon>Ramazzottius</taxon>
    </lineage>
</organism>
<name>A0A1D1VCD2_RAMVA</name>
<dbReference type="SMART" id="SM00355">
    <property type="entry name" value="ZnF_C2H2"/>
    <property type="match status" value="3"/>
</dbReference>
<gene>
    <name evidence="4" type="primary">RvY_07973-1</name>
    <name evidence="4" type="synonym">RvY_07973.1</name>
    <name evidence="4" type="ORF">RvY_07973</name>
</gene>
<feature type="region of interest" description="Disordered" evidence="2">
    <location>
        <begin position="1"/>
        <end position="34"/>
    </location>
</feature>
<dbReference type="SUPFAM" id="SSF57667">
    <property type="entry name" value="beta-beta-alpha zinc fingers"/>
    <property type="match status" value="1"/>
</dbReference>
<keyword evidence="1" id="KW-0479">Metal-binding</keyword>
<feature type="domain" description="C2H2-type" evidence="3">
    <location>
        <begin position="106"/>
        <end position="135"/>
    </location>
</feature>
<dbReference type="InterPro" id="IPR036236">
    <property type="entry name" value="Znf_C2H2_sf"/>
</dbReference>
<dbReference type="Gene3D" id="3.30.160.60">
    <property type="entry name" value="Classic Zinc Finger"/>
    <property type="match status" value="1"/>
</dbReference>
<reference evidence="4 5" key="1">
    <citation type="journal article" date="2016" name="Nat. Commun.">
        <title>Extremotolerant tardigrade genome and improved radiotolerance of human cultured cells by tardigrade-unique protein.</title>
        <authorList>
            <person name="Hashimoto T."/>
            <person name="Horikawa D.D."/>
            <person name="Saito Y."/>
            <person name="Kuwahara H."/>
            <person name="Kozuka-Hata H."/>
            <person name="Shin-I T."/>
            <person name="Minakuchi Y."/>
            <person name="Ohishi K."/>
            <person name="Motoyama A."/>
            <person name="Aizu T."/>
            <person name="Enomoto A."/>
            <person name="Kondo K."/>
            <person name="Tanaka S."/>
            <person name="Hara Y."/>
            <person name="Koshikawa S."/>
            <person name="Sagara H."/>
            <person name="Miura T."/>
            <person name="Yokobori S."/>
            <person name="Miyagawa K."/>
            <person name="Suzuki Y."/>
            <person name="Kubo T."/>
            <person name="Oyama M."/>
            <person name="Kohara Y."/>
            <person name="Fujiyama A."/>
            <person name="Arakawa K."/>
            <person name="Katayama T."/>
            <person name="Toyoda A."/>
            <person name="Kunieda T."/>
        </authorList>
    </citation>
    <scope>NUCLEOTIDE SEQUENCE [LARGE SCALE GENOMIC DNA]</scope>
    <source>
        <strain evidence="4 5">YOKOZUNA-1</strain>
    </source>
</reference>
<accession>A0A1D1VCD2</accession>
<dbReference type="OrthoDB" id="10057179at2759"/>
<proteinExistence type="predicted"/>
<dbReference type="PROSITE" id="PS00028">
    <property type="entry name" value="ZINC_FINGER_C2H2_1"/>
    <property type="match status" value="1"/>
</dbReference>
<dbReference type="AlphaFoldDB" id="A0A1D1VCD2"/>
<evidence type="ECO:0000256" key="2">
    <source>
        <dbReference type="SAM" id="MobiDB-lite"/>
    </source>
</evidence>
<dbReference type="STRING" id="947166.A0A1D1VCD2"/>
<evidence type="ECO:0000259" key="3">
    <source>
        <dbReference type="PROSITE" id="PS50157"/>
    </source>
</evidence>
<dbReference type="PROSITE" id="PS50157">
    <property type="entry name" value="ZINC_FINGER_C2H2_2"/>
    <property type="match status" value="1"/>
</dbReference>
<dbReference type="EMBL" id="BDGG01000003">
    <property type="protein sequence ID" value="GAU96543.1"/>
    <property type="molecule type" value="Genomic_DNA"/>
</dbReference>
<keyword evidence="5" id="KW-1185">Reference proteome</keyword>
<feature type="compositionally biased region" description="Low complexity" evidence="2">
    <location>
        <begin position="9"/>
        <end position="34"/>
    </location>
</feature>
<sequence length="273" mass="31009">MIPMERESAVSSVCSSDIDSSSQEAPSTSKPSSTTLPCLWKDCEEVCDDAMAFWTHLQCHAIENMAGPCLWEQCPNGGPTGVSRASRHQSRFMEHHITTHFPKNAFRCFLEGCNKAFDTPEKLNGHLSKHPQPKKNERPEFKLEDPNDGRVREAPMSTINIAGGLENLQRICAAHDVLRSVGICYVAVHRDYFVTLHGIPAGDWKSCANGYEQTYRLHYPYFPDWTRQLSITCQLESAQNRNSVITWKLPLSNPVFRDQLRHFVKEAEKRFAK</sequence>
<dbReference type="Proteomes" id="UP000186922">
    <property type="component" value="Unassembled WGS sequence"/>
</dbReference>
<evidence type="ECO:0000256" key="1">
    <source>
        <dbReference type="PROSITE-ProRule" id="PRU00042"/>
    </source>
</evidence>
<dbReference type="GO" id="GO:0008270">
    <property type="term" value="F:zinc ion binding"/>
    <property type="evidence" value="ECO:0007669"/>
    <property type="project" value="UniProtKB-KW"/>
</dbReference>
<protein>
    <recommendedName>
        <fullName evidence="3">C2H2-type domain-containing protein</fullName>
    </recommendedName>
</protein>
<keyword evidence="1" id="KW-0862">Zinc</keyword>
<feature type="region of interest" description="Disordered" evidence="2">
    <location>
        <begin position="124"/>
        <end position="149"/>
    </location>
</feature>
<evidence type="ECO:0000313" key="4">
    <source>
        <dbReference type="EMBL" id="GAU96543.1"/>
    </source>
</evidence>
<dbReference type="InterPro" id="IPR013087">
    <property type="entry name" value="Znf_C2H2_type"/>
</dbReference>